<feature type="chain" id="PRO_5022889679" evidence="1">
    <location>
        <begin position="31"/>
        <end position="685"/>
    </location>
</feature>
<evidence type="ECO:0000313" key="2">
    <source>
        <dbReference type="EMBL" id="TXB63086.1"/>
    </source>
</evidence>
<dbReference type="Gene3D" id="2.60.40.1120">
    <property type="entry name" value="Carboxypeptidase-like, regulatory domain"/>
    <property type="match status" value="1"/>
</dbReference>
<gene>
    <name evidence="2" type="ORF">FRY97_10520</name>
</gene>
<feature type="signal peptide" evidence="1">
    <location>
        <begin position="1"/>
        <end position="30"/>
    </location>
</feature>
<evidence type="ECO:0000313" key="3">
    <source>
        <dbReference type="Proteomes" id="UP000321580"/>
    </source>
</evidence>
<protein>
    <submittedName>
        <fullName evidence="2">Carboxypeptidase-like regulatory domain-containing protein</fullName>
    </submittedName>
</protein>
<keyword evidence="1" id="KW-0732">Signal</keyword>
<name>A0A5C6RL64_9BACT</name>
<dbReference type="EMBL" id="VOOR01000019">
    <property type="protein sequence ID" value="TXB63086.1"/>
    <property type="molecule type" value="Genomic_DNA"/>
</dbReference>
<dbReference type="SUPFAM" id="SSF49464">
    <property type="entry name" value="Carboxypeptidase regulatory domain-like"/>
    <property type="match status" value="1"/>
</dbReference>
<comment type="caution">
    <text evidence="2">The sequence shown here is derived from an EMBL/GenBank/DDBJ whole genome shotgun (WGS) entry which is preliminary data.</text>
</comment>
<accession>A0A5C6RL64</accession>
<dbReference type="InterPro" id="IPR008969">
    <property type="entry name" value="CarboxyPept-like_regulatory"/>
</dbReference>
<dbReference type="OrthoDB" id="1489599at2"/>
<keyword evidence="2" id="KW-0645">Protease</keyword>
<dbReference type="Proteomes" id="UP000321580">
    <property type="component" value="Unassembled WGS sequence"/>
</dbReference>
<sequence length="685" mass="78100">MIPFTPTPNLAHMRLFLFSSLLLCSSILIAQEAGYIIVQGQVVDQRTQNPLPYAHVGISARGIGTTTGYDGAFTLKVPAQYREERVQVSYIGYKTAEAGLGQLSRQPVIKLEPVPAMLQEVIVMDEQRVEDIIRRAVRQIPDNYPSRPTNATAFYRESKTDSKGDYIYLAEGVLQLYKESYQNKKEGQIGLLQGRKVALAPEEELRSNARFSSGHLAADRFDVVKNRADFLDERFFPAYTYRLDNVTAYEGRPVFVVGFDRTGDDPDGRMKGKIYIDTLSYAFIRAEFEIRPEAQGQYDDYPFYTGNWKANRYFVDYRMANGKWFLKDALREGVWQDGGVYTNEIVVTEVVPGRGKPVPYMERLGRDDRFLNITGAYDESFWASYNTAPLHNEKLSETVQQFRNQDKAREVFDTAYMALLQRAQDSVVVLTPQTPRGEPIIAYVPKENTWVTESAILGAHFSYGAGAHALPTSLHYYRLNYLSAGDLDQIIGTEGEVSAREGELLYQLALDVAFKDRYLLRWALSRDFGNSIYRESAIGLGLQYNLTKRVRPVYLRPIVQYSRLRYARFVGQADNDFGNFKADGKNFKANKVNMYYGEINRSVKFTLEAAVELNPSRELFVRGSYHLPFQQQAQLFLWERQRVFRKRVHLPVDEQVAAFRGTAPYNGTLTPNEGTFSLTIGLLLK</sequence>
<organism evidence="2 3">
    <name type="scientific">Phaeodactylibacter luteus</name>
    <dbReference type="NCBI Taxonomy" id="1564516"/>
    <lineage>
        <taxon>Bacteria</taxon>
        <taxon>Pseudomonadati</taxon>
        <taxon>Bacteroidota</taxon>
        <taxon>Saprospiria</taxon>
        <taxon>Saprospirales</taxon>
        <taxon>Haliscomenobacteraceae</taxon>
        <taxon>Phaeodactylibacter</taxon>
    </lineage>
</organism>
<keyword evidence="3" id="KW-1185">Reference proteome</keyword>
<dbReference type="Pfam" id="PF13715">
    <property type="entry name" value="CarbopepD_reg_2"/>
    <property type="match status" value="1"/>
</dbReference>
<reference evidence="2 3" key="1">
    <citation type="submission" date="2019-08" db="EMBL/GenBank/DDBJ databases">
        <title>Genome of Phaeodactylibacter luteus.</title>
        <authorList>
            <person name="Bowman J.P."/>
        </authorList>
    </citation>
    <scope>NUCLEOTIDE SEQUENCE [LARGE SCALE GENOMIC DNA]</scope>
    <source>
        <strain evidence="2 3">KCTC 42180</strain>
    </source>
</reference>
<dbReference type="GO" id="GO:0004180">
    <property type="term" value="F:carboxypeptidase activity"/>
    <property type="evidence" value="ECO:0007669"/>
    <property type="project" value="UniProtKB-KW"/>
</dbReference>
<dbReference type="AlphaFoldDB" id="A0A5C6RL64"/>
<proteinExistence type="predicted"/>
<keyword evidence="2" id="KW-0378">Hydrolase</keyword>
<keyword evidence="2" id="KW-0121">Carboxypeptidase</keyword>
<evidence type="ECO:0000256" key="1">
    <source>
        <dbReference type="SAM" id="SignalP"/>
    </source>
</evidence>